<evidence type="ECO:0000313" key="2">
    <source>
        <dbReference type="WBParaSite" id="PS1159_v2.g22994.t1"/>
    </source>
</evidence>
<sequence>MEKLFLLIIWVFLIFVLVECEPRLPSDPFKGIEDKNSKKPKNDDDDFGDLPFEDIATRAPKTVQEREQEIYRKGMEELNKPIEPPPRRHHRRRRPGGYYRPAIGGAIYNIYPILYPKGADYCPQMRGIFRFTCQPSKPLRLDLVEFCKEYAAFCGVINTHRLPGPGIGPRGPGGATGHIGVSGNFGFSIGSVPGLEVNAGWGVDVGPLPGVGDSIGVNVDSGVGLLGASPPLKYRMGKDKPTDAKSGLVGVSGGVGVNPGGGVGPVGVGTGVGVG</sequence>
<name>A0AC35G2Z0_9BILA</name>
<evidence type="ECO:0000313" key="1">
    <source>
        <dbReference type="Proteomes" id="UP000887580"/>
    </source>
</evidence>
<dbReference type="WBParaSite" id="PS1159_v2.g22994.t1">
    <property type="protein sequence ID" value="PS1159_v2.g22994.t1"/>
    <property type="gene ID" value="PS1159_v2.g22994"/>
</dbReference>
<protein>
    <submittedName>
        <fullName evidence="2">Uncharacterized protein</fullName>
    </submittedName>
</protein>
<organism evidence="1 2">
    <name type="scientific">Panagrolaimus sp. PS1159</name>
    <dbReference type="NCBI Taxonomy" id="55785"/>
    <lineage>
        <taxon>Eukaryota</taxon>
        <taxon>Metazoa</taxon>
        <taxon>Ecdysozoa</taxon>
        <taxon>Nematoda</taxon>
        <taxon>Chromadorea</taxon>
        <taxon>Rhabditida</taxon>
        <taxon>Tylenchina</taxon>
        <taxon>Panagrolaimomorpha</taxon>
        <taxon>Panagrolaimoidea</taxon>
        <taxon>Panagrolaimidae</taxon>
        <taxon>Panagrolaimus</taxon>
    </lineage>
</organism>
<dbReference type="Proteomes" id="UP000887580">
    <property type="component" value="Unplaced"/>
</dbReference>
<reference evidence="2" key="1">
    <citation type="submission" date="2022-11" db="UniProtKB">
        <authorList>
            <consortium name="WormBaseParasite"/>
        </authorList>
    </citation>
    <scope>IDENTIFICATION</scope>
</reference>
<proteinExistence type="predicted"/>
<accession>A0AC35G2Z0</accession>